<keyword evidence="3 5" id="KW-0687">Ribonucleoprotein</keyword>
<evidence type="ECO:0000256" key="5">
    <source>
        <dbReference type="HAMAP-Rule" id="MF_01341"/>
    </source>
</evidence>
<feature type="region of interest" description="Disordered" evidence="6">
    <location>
        <begin position="139"/>
        <end position="165"/>
    </location>
</feature>
<dbReference type="GeneID" id="70684521"/>
<dbReference type="PANTHER" id="PTHR11721">
    <property type="entry name" value="60S RIBOSOMAL PROTEIN L27A"/>
    <property type="match status" value="1"/>
</dbReference>
<dbReference type="Gene3D" id="3.100.10.10">
    <property type="match status" value="1"/>
</dbReference>
<evidence type="ECO:0000313" key="8">
    <source>
        <dbReference type="EMBL" id="QSG02356.1"/>
    </source>
</evidence>
<feature type="region of interest" description="Disordered" evidence="6">
    <location>
        <begin position="1"/>
        <end position="59"/>
    </location>
</feature>
<keyword evidence="2 5" id="KW-0689">Ribosomal protein</keyword>
<feature type="compositionally biased region" description="Acidic residues" evidence="6">
    <location>
        <begin position="147"/>
        <end position="165"/>
    </location>
</feature>
<dbReference type="GO" id="GO:0003735">
    <property type="term" value="F:structural constituent of ribosome"/>
    <property type="evidence" value="ECO:0007669"/>
    <property type="project" value="InterPro"/>
</dbReference>
<evidence type="ECO:0000256" key="3">
    <source>
        <dbReference type="ARBA" id="ARBA00023274"/>
    </source>
</evidence>
<dbReference type="Gene3D" id="4.10.990.10">
    <property type="match status" value="1"/>
</dbReference>
<feature type="domain" description="Large ribosomal subunit protein uL15/eL18" evidence="7">
    <location>
        <begin position="66"/>
        <end position="142"/>
    </location>
</feature>
<feature type="compositionally biased region" description="Basic and acidic residues" evidence="6">
    <location>
        <begin position="34"/>
        <end position="43"/>
    </location>
</feature>
<feature type="compositionally biased region" description="Basic residues" evidence="6">
    <location>
        <begin position="1"/>
        <end position="30"/>
    </location>
</feature>
<gene>
    <name evidence="8" type="primary">rplO</name>
    <name evidence="5" type="synonym">rpl15</name>
    <name evidence="8" type="ORF">AArcS_1137</name>
</gene>
<dbReference type="InterPro" id="IPR036227">
    <property type="entry name" value="Ribosomal_uL15/eL18_sf"/>
</dbReference>
<protein>
    <recommendedName>
        <fullName evidence="4 5">Large ribosomal subunit protein uL15</fullName>
    </recommendedName>
</protein>
<dbReference type="EMBL" id="CP064786">
    <property type="protein sequence ID" value="QSG02356.1"/>
    <property type="molecule type" value="Genomic_DNA"/>
</dbReference>
<comment type="function">
    <text evidence="5">Binds to the 23S rRNA.</text>
</comment>
<dbReference type="KEGG" id="hara:AArcS_1137"/>
<dbReference type="SUPFAM" id="SSF52080">
    <property type="entry name" value="Ribosomal proteins L15p and L18e"/>
    <property type="match status" value="1"/>
</dbReference>
<proteinExistence type="inferred from homology"/>
<accession>A0A897MW17</accession>
<evidence type="ECO:0000259" key="7">
    <source>
        <dbReference type="Pfam" id="PF00828"/>
    </source>
</evidence>
<evidence type="ECO:0000256" key="1">
    <source>
        <dbReference type="ARBA" id="ARBA00007320"/>
    </source>
</evidence>
<evidence type="ECO:0000256" key="6">
    <source>
        <dbReference type="SAM" id="MobiDB-lite"/>
    </source>
</evidence>
<dbReference type="GO" id="GO:0006412">
    <property type="term" value="P:translation"/>
    <property type="evidence" value="ECO:0007669"/>
    <property type="project" value="UniProtKB-UniRule"/>
</dbReference>
<dbReference type="GO" id="GO:0022625">
    <property type="term" value="C:cytosolic large ribosomal subunit"/>
    <property type="evidence" value="ECO:0007669"/>
    <property type="project" value="TreeGrafter"/>
</dbReference>
<evidence type="ECO:0000256" key="2">
    <source>
        <dbReference type="ARBA" id="ARBA00022980"/>
    </source>
</evidence>
<comment type="subunit">
    <text evidence="5">Part of the 50S ribosomal subunit.</text>
</comment>
<comment type="similarity">
    <text evidence="1 5">Belongs to the universal ribosomal protein uL15 family.</text>
</comment>
<dbReference type="GO" id="GO:0019843">
    <property type="term" value="F:rRNA binding"/>
    <property type="evidence" value="ECO:0007669"/>
    <property type="project" value="UniProtKB-UniRule"/>
</dbReference>
<keyword evidence="9" id="KW-1185">Reference proteome</keyword>
<keyword evidence="5" id="KW-0694">RNA-binding</keyword>
<keyword evidence="5" id="KW-0699">rRNA-binding</keyword>
<dbReference type="HAMAP" id="MF_01341">
    <property type="entry name" value="Ribosomal_uL15"/>
    <property type="match status" value="1"/>
</dbReference>
<sequence>MTSKKRRQRGSRTHSGGSHKNRRGAGHRGGRGAAGRDKHEFHNYEPLGKHGFTRPESAQDEVLTIDVQKLDEDATLYVADGDAEEVDGRYRIDARDIVEDGYEADAVKVLGGGQVRNQLEIVADAFSASARALIEEADGEAVLSERGEEDEDEPQDVSQTDEDEE</sequence>
<dbReference type="RefSeq" id="WP_238479508.1">
    <property type="nucleotide sequence ID" value="NZ_CP064786.1"/>
</dbReference>
<dbReference type="Pfam" id="PF00828">
    <property type="entry name" value="Ribosomal_L27A"/>
    <property type="match status" value="1"/>
</dbReference>
<dbReference type="Proteomes" id="UP000663586">
    <property type="component" value="Chromosome"/>
</dbReference>
<name>A0A897MW17_9EURY</name>
<reference evidence="8" key="1">
    <citation type="submission" date="2020-11" db="EMBL/GenBank/DDBJ databases">
        <title>Carbohydrate-dependent, anaerobic sulfur respiration: A novel catabolism in halophilic archaea.</title>
        <authorList>
            <person name="Sorokin D.Y."/>
            <person name="Messina E."/>
            <person name="Smedile F."/>
            <person name="La Cono V."/>
            <person name="Hallsworth J.E."/>
            <person name="Yakimov M.M."/>
        </authorList>
    </citation>
    <scope>NUCLEOTIDE SEQUENCE</scope>
    <source>
        <strain evidence="8">AArc-S</strain>
    </source>
</reference>
<organism evidence="8 9">
    <name type="scientific">Natranaeroarchaeum sulfidigenes</name>
    <dbReference type="NCBI Taxonomy" id="2784880"/>
    <lineage>
        <taxon>Archaea</taxon>
        <taxon>Methanobacteriati</taxon>
        <taxon>Methanobacteriota</taxon>
        <taxon>Stenosarchaea group</taxon>
        <taxon>Halobacteria</taxon>
        <taxon>Halobacteriales</taxon>
        <taxon>Natronoarchaeaceae</taxon>
        <taxon>Natranaeroarchaeum</taxon>
    </lineage>
</organism>
<dbReference type="InterPro" id="IPR030878">
    <property type="entry name" value="Ribosomal_uL15"/>
</dbReference>
<evidence type="ECO:0000313" key="9">
    <source>
        <dbReference type="Proteomes" id="UP000663586"/>
    </source>
</evidence>
<dbReference type="AlphaFoldDB" id="A0A897MW17"/>
<dbReference type="PANTHER" id="PTHR11721:SF3">
    <property type="entry name" value="LARGE RIBOSOMAL SUBUNIT PROTEIN UL15"/>
    <property type="match status" value="1"/>
</dbReference>
<dbReference type="InterPro" id="IPR021131">
    <property type="entry name" value="Ribosomal_uL15/eL18"/>
</dbReference>
<evidence type="ECO:0000256" key="4">
    <source>
        <dbReference type="ARBA" id="ARBA00035200"/>
    </source>
</evidence>
<dbReference type="InterPro" id="IPR027386">
    <property type="entry name" value="Rbsml_uL15_N"/>
</dbReference>